<feature type="non-terminal residue" evidence="5">
    <location>
        <position position="1"/>
    </location>
</feature>
<dbReference type="Pfam" id="PF01657">
    <property type="entry name" value="Stress-antifung"/>
    <property type="match status" value="1"/>
</dbReference>
<comment type="caution">
    <text evidence="5">The sequence shown here is derived from an EMBL/GenBank/DDBJ whole genome shotgun (WGS) entry which is preliminary data.</text>
</comment>
<evidence type="ECO:0000256" key="3">
    <source>
        <dbReference type="SAM" id="MobiDB-lite"/>
    </source>
</evidence>
<dbReference type="Proteomes" id="UP000095767">
    <property type="component" value="Unassembled WGS sequence"/>
</dbReference>
<dbReference type="EMBL" id="LWDX02007714">
    <property type="protein sequence ID" value="OEL36836.1"/>
    <property type="molecule type" value="Genomic_DNA"/>
</dbReference>
<evidence type="ECO:0000313" key="6">
    <source>
        <dbReference type="Proteomes" id="UP000095767"/>
    </source>
</evidence>
<sequence>ALGKRGESGSVANNAAEDGGGGFLINVFGKPPDMVSATFMCYVDRSWTKFLKCMEKVAADVSTACPHNSPAAGLISDNDCVLQYSNWGGFSVETERGIY</sequence>
<dbReference type="PROSITE" id="PS51473">
    <property type="entry name" value="GNK2"/>
    <property type="match status" value="1"/>
</dbReference>
<organism evidence="5 6">
    <name type="scientific">Dichanthelium oligosanthes</name>
    <dbReference type="NCBI Taxonomy" id="888268"/>
    <lineage>
        <taxon>Eukaryota</taxon>
        <taxon>Viridiplantae</taxon>
        <taxon>Streptophyta</taxon>
        <taxon>Embryophyta</taxon>
        <taxon>Tracheophyta</taxon>
        <taxon>Spermatophyta</taxon>
        <taxon>Magnoliopsida</taxon>
        <taxon>Liliopsida</taxon>
        <taxon>Poales</taxon>
        <taxon>Poaceae</taxon>
        <taxon>PACMAD clade</taxon>
        <taxon>Panicoideae</taxon>
        <taxon>Panicodae</taxon>
        <taxon>Paniceae</taxon>
        <taxon>Dichantheliinae</taxon>
        <taxon>Dichanthelium</taxon>
    </lineage>
</organism>
<proteinExistence type="predicted"/>
<keyword evidence="6" id="KW-1185">Reference proteome</keyword>
<feature type="region of interest" description="Disordered" evidence="3">
    <location>
        <begin position="1"/>
        <end position="21"/>
    </location>
</feature>
<dbReference type="InterPro" id="IPR038408">
    <property type="entry name" value="GNK2_sf"/>
</dbReference>
<accession>A0A1E5WHG4</accession>
<dbReference type="Gene3D" id="3.30.430.20">
    <property type="entry name" value="Gnk2 domain, C-X8-C-X2-C motif"/>
    <property type="match status" value="1"/>
</dbReference>
<evidence type="ECO:0000313" key="5">
    <source>
        <dbReference type="EMBL" id="OEL36836.1"/>
    </source>
</evidence>
<evidence type="ECO:0000259" key="4">
    <source>
        <dbReference type="PROSITE" id="PS51473"/>
    </source>
</evidence>
<evidence type="ECO:0000256" key="2">
    <source>
        <dbReference type="ARBA" id="ARBA00022737"/>
    </source>
</evidence>
<dbReference type="AlphaFoldDB" id="A0A1E5WHG4"/>
<feature type="domain" description="Gnk2-homologous" evidence="4">
    <location>
        <begin position="1"/>
        <end position="89"/>
    </location>
</feature>
<evidence type="ECO:0000256" key="1">
    <source>
        <dbReference type="ARBA" id="ARBA00022729"/>
    </source>
</evidence>
<keyword evidence="2" id="KW-0677">Repeat</keyword>
<gene>
    <name evidence="5" type="ORF">BAE44_0002146</name>
</gene>
<keyword evidence="1" id="KW-0732">Signal</keyword>
<name>A0A1E5WHG4_9POAL</name>
<protein>
    <recommendedName>
        <fullName evidence="4">Gnk2-homologous domain-containing protein</fullName>
    </recommendedName>
</protein>
<dbReference type="InterPro" id="IPR002902">
    <property type="entry name" value="GNK2"/>
</dbReference>
<reference evidence="5 6" key="1">
    <citation type="submission" date="2016-09" db="EMBL/GenBank/DDBJ databases">
        <title>The draft genome of Dichanthelium oligosanthes: A C3 panicoid grass species.</title>
        <authorList>
            <person name="Studer A.J."/>
            <person name="Schnable J.C."/>
            <person name="Brutnell T.P."/>
        </authorList>
    </citation>
    <scope>NUCLEOTIDE SEQUENCE [LARGE SCALE GENOMIC DNA]</scope>
    <source>
        <strain evidence="6">cv. Kellogg 1175</strain>
        <tissue evidence="5">Leaf</tissue>
    </source>
</reference>